<proteinExistence type="predicted"/>
<evidence type="ECO:0000313" key="1">
    <source>
        <dbReference type="EMBL" id="RTI06944.1"/>
    </source>
</evidence>
<evidence type="ECO:0000313" key="2">
    <source>
        <dbReference type="EMBL" id="RTI08154.1"/>
    </source>
</evidence>
<dbReference type="EMBL" id="PEML01000111">
    <property type="protein sequence ID" value="RTI08154.1"/>
    <property type="molecule type" value="Genomic_DNA"/>
</dbReference>
<feature type="non-terminal residue" evidence="1">
    <location>
        <position position="1"/>
    </location>
</feature>
<dbReference type="Proteomes" id="UP000287962">
    <property type="component" value="Unassembled WGS sequence"/>
</dbReference>
<gene>
    <name evidence="2" type="ORF">CSW25_04715</name>
    <name evidence="1" type="ORF">CSW25_07350</name>
</gene>
<comment type="caution">
    <text evidence="1">The sequence shown here is derived from an EMBL/GenBank/DDBJ whole genome shotgun (WGS) entry which is preliminary data.</text>
</comment>
<protein>
    <submittedName>
        <fullName evidence="1">IS5/IS1182 family transposase</fullName>
    </submittedName>
</protein>
<keyword evidence="3" id="KW-1185">Reference proteome</keyword>
<dbReference type="EMBL" id="PEML01000225">
    <property type="protein sequence ID" value="RTI06944.1"/>
    <property type="molecule type" value="Genomic_DNA"/>
</dbReference>
<accession>A0ABY0AHT8</accession>
<sequence length="42" mass="5071">TFAWMGRNRRLGKDYEYHPEVTEAWMYLGMIRLLVKRLARAA</sequence>
<organism evidence="1 3">
    <name type="scientific">Thermus scotoductus</name>
    <dbReference type="NCBI Taxonomy" id="37636"/>
    <lineage>
        <taxon>Bacteria</taxon>
        <taxon>Thermotogati</taxon>
        <taxon>Deinococcota</taxon>
        <taxon>Deinococci</taxon>
        <taxon>Thermales</taxon>
        <taxon>Thermaceae</taxon>
        <taxon>Thermus</taxon>
    </lineage>
</organism>
<reference evidence="1" key="1">
    <citation type="submission" date="2017-10" db="EMBL/GenBank/DDBJ databases">
        <authorList>
            <person name="Wilpiszeski R.L."/>
            <person name="Zhidan Z."/>
            <person name="House C.H."/>
        </authorList>
    </citation>
    <scope>NUCLEOTIDE SEQUENCE</scope>
    <source>
        <strain evidence="1">12_S12</strain>
    </source>
</reference>
<evidence type="ECO:0000313" key="3">
    <source>
        <dbReference type="Proteomes" id="UP000287962"/>
    </source>
</evidence>
<reference evidence="1 3" key="2">
    <citation type="journal article" date="2019" name="Extremophiles">
        <title>Biogeography of thermophiles and predominance of Thermus scotoductus in domestic water heaters.</title>
        <authorList>
            <person name="Wilpiszeski R.L."/>
            <person name="Zhang Z."/>
            <person name="House C.H."/>
        </authorList>
    </citation>
    <scope>NUCLEOTIDE SEQUENCE [LARGE SCALE GENOMIC DNA]</scope>
    <source>
        <strain evidence="1 3">12_S12</strain>
    </source>
</reference>
<name>A0ABY0AHT8_THESC</name>